<dbReference type="InterPro" id="IPR011527">
    <property type="entry name" value="ABC1_TM_dom"/>
</dbReference>
<dbReference type="Proteomes" id="UP001549363">
    <property type="component" value="Unassembled WGS sequence"/>
</dbReference>
<feature type="transmembrane region" description="Helical" evidence="7">
    <location>
        <begin position="262"/>
        <end position="285"/>
    </location>
</feature>
<dbReference type="PROSITE" id="PS50929">
    <property type="entry name" value="ABC_TM1F"/>
    <property type="match status" value="1"/>
</dbReference>
<dbReference type="InterPro" id="IPR017871">
    <property type="entry name" value="ABC_transporter-like_CS"/>
</dbReference>
<dbReference type="InterPro" id="IPR003593">
    <property type="entry name" value="AAA+_ATPase"/>
</dbReference>
<evidence type="ECO:0000256" key="5">
    <source>
        <dbReference type="ARBA" id="ARBA00022989"/>
    </source>
</evidence>
<dbReference type="EMBL" id="JBEPSB010000009">
    <property type="protein sequence ID" value="MET4561216.1"/>
    <property type="molecule type" value="Genomic_DNA"/>
</dbReference>
<keyword evidence="3" id="KW-0547">Nucleotide-binding</keyword>
<evidence type="ECO:0000256" key="7">
    <source>
        <dbReference type="SAM" id="Phobius"/>
    </source>
</evidence>
<dbReference type="CDD" id="cd03228">
    <property type="entry name" value="ABCC_MRP_Like"/>
    <property type="match status" value="1"/>
</dbReference>
<dbReference type="Gene3D" id="3.40.50.300">
    <property type="entry name" value="P-loop containing nucleotide triphosphate hydrolases"/>
    <property type="match status" value="1"/>
</dbReference>
<evidence type="ECO:0000256" key="4">
    <source>
        <dbReference type="ARBA" id="ARBA00022840"/>
    </source>
</evidence>
<evidence type="ECO:0000256" key="2">
    <source>
        <dbReference type="ARBA" id="ARBA00022692"/>
    </source>
</evidence>
<evidence type="ECO:0000259" key="9">
    <source>
        <dbReference type="PROSITE" id="PS50929"/>
    </source>
</evidence>
<dbReference type="PROSITE" id="PS50893">
    <property type="entry name" value="ABC_TRANSPORTER_2"/>
    <property type="match status" value="1"/>
</dbReference>
<comment type="caution">
    <text evidence="10">The sequence shown here is derived from an EMBL/GenBank/DDBJ whole genome shotgun (WGS) entry which is preliminary data.</text>
</comment>
<dbReference type="PANTHER" id="PTHR24221">
    <property type="entry name" value="ATP-BINDING CASSETTE SUB-FAMILY B"/>
    <property type="match status" value="1"/>
</dbReference>
<evidence type="ECO:0000256" key="6">
    <source>
        <dbReference type="ARBA" id="ARBA00023136"/>
    </source>
</evidence>
<proteinExistence type="predicted"/>
<comment type="subcellular location">
    <subcellularLocation>
        <location evidence="1">Cell membrane</location>
        <topology evidence="1">Multi-pass membrane protein</topology>
    </subcellularLocation>
</comment>
<evidence type="ECO:0000313" key="10">
    <source>
        <dbReference type="EMBL" id="MET4561216.1"/>
    </source>
</evidence>
<evidence type="ECO:0000256" key="3">
    <source>
        <dbReference type="ARBA" id="ARBA00022741"/>
    </source>
</evidence>
<feature type="domain" description="ABC transmembrane type-1" evidence="9">
    <location>
        <begin position="35"/>
        <end position="320"/>
    </location>
</feature>
<feature type="transmembrane region" description="Helical" evidence="7">
    <location>
        <begin position="29"/>
        <end position="51"/>
    </location>
</feature>
<gene>
    <name evidence="10" type="ORF">ABIA69_002361</name>
</gene>
<dbReference type="Gene3D" id="1.20.1560.10">
    <property type="entry name" value="ABC transporter type 1, transmembrane domain"/>
    <property type="match status" value="1"/>
</dbReference>
<sequence length="603" mass="69676">MLKKIIYNSKLITFVTMKTISTIYKVSPLYLLSNLCIVVLKGISPLIYIFLTERTVSSLINDLENSTITSTPFLFILLQFGYFVLMEYINYLSKIIEFRLKQKMEYYFNNEIFTMCASIPLIYYDDLNYYNSLQRATLDVGGTSCTYLQQVLTCIQSCITFTGFVVSLYLIHWSIALLLFFIVILLIGINFYTSKSDYDQFLSQILQNRNIEYLEELFKSKEVAKEFRIFKQESYFIRKWKKLYWIVGNEKYSLEKKNNRKLLYVSYLQFSLNLLFLSLLAFYVLTKKITIAKFVALSQMLSSSLGISYQLASSIGRIYRESLTINDYYDFIKDVPIEKSNIENESFNKEFKCLSVNNISFSYPNHEHLILKNISFDITSGKKVAIVGRNGSGKSTLVKCLTGLYTTNNGKVLLNGGIICKEDRERYFSTVFQDFLKYEMSLLENITLNSELNEDIKDRFNQVIQRTGTSDLLRKYDLGISDNVGATLYGRELSGGEWQKIALGRALFKDSPIIILDEPTAALDPVSEAKIIEEFLDISIGKTSIFVTHRLGSCINADVILVMKDGELVEQGTHDELILLNGEYTELFNMQAKWYKQKEYEFN</sequence>
<dbReference type="InterPro" id="IPR039421">
    <property type="entry name" value="Type_1_exporter"/>
</dbReference>
<keyword evidence="2 7" id="KW-0812">Transmembrane</keyword>
<protein>
    <submittedName>
        <fullName evidence="10">ATP-binding cassette subfamily B protein</fullName>
    </submittedName>
</protein>
<dbReference type="SMART" id="SM00382">
    <property type="entry name" value="AAA"/>
    <property type="match status" value="1"/>
</dbReference>
<accession>A0ABV2PKD1</accession>
<evidence type="ECO:0000313" key="11">
    <source>
        <dbReference type="Proteomes" id="UP001549363"/>
    </source>
</evidence>
<dbReference type="SUPFAM" id="SSF90123">
    <property type="entry name" value="ABC transporter transmembrane region"/>
    <property type="match status" value="1"/>
</dbReference>
<evidence type="ECO:0000259" key="8">
    <source>
        <dbReference type="PROSITE" id="PS50893"/>
    </source>
</evidence>
<organism evidence="10 11">
    <name type="scientific">Lysinibacillus parviboronicapiens</name>
    <dbReference type="NCBI Taxonomy" id="436516"/>
    <lineage>
        <taxon>Bacteria</taxon>
        <taxon>Bacillati</taxon>
        <taxon>Bacillota</taxon>
        <taxon>Bacilli</taxon>
        <taxon>Bacillales</taxon>
        <taxon>Bacillaceae</taxon>
        <taxon>Lysinibacillus</taxon>
    </lineage>
</organism>
<dbReference type="PROSITE" id="PS00211">
    <property type="entry name" value="ABC_TRANSPORTER_1"/>
    <property type="match status" value="1"/>
</dbReference>
<evidence type="ECO:0000256" key="1">
    <source>
        <dbReference type="ARBA" id="ARBA00004651"/>
    </source>
</evidence>
<dbReference type="GO" id="GO:0005524">
    <property type="term" value="F:ATP binding"/>
    <property type="evidence" value="ECO:0007669"/>
    <property type="project" value="UniProtKB-KW"/>
</dbReference>
<keyword evidence="4 10" id="KW-0067">ATP-binding</keyword>
<dbReference type="PANTHER" id="PTHR24221:SF646">
    <property type="entry name" value="HAEMOLYSIN SECRETION ATP-BINDING PROTEIN"/>
    <property type="match status" value="1"/>
</dbReference>
<name>A0ABV2PKD1_9BACI</name>
<dbReference type="InterPro" id="IPR003439">
    <property type="entry name" value="ABC_transporter-like_ATP-bd"/>
</dbReference>
<reference evidence="10 11" key="1">
    <citation type="submission" date="2024-06" db="EMBL/GenBank/DDBJ databases">
        <title>Sorghum-associated microbial communities from plants grown in Nebraska, USA.</title>
        <authorList>
            <person name="Schachtman D."/>
        </authorList>
    </citation>
    <scope>NUCLEOTIDE SEQUENCE [LARGE SCALE GENOMIC DNA]</scope>
    <source>
        <strain evidence="10 11">736</strain>
    </source>
</reference>
<feature type="transmembrane region" description="Helical" evidence="7">
    <location>
        <begin position="71"/>
        <end position="92"/>
    </location>
</feature>
<keyword evidence="11" id="KW-1185">Reference proteome</keyword>
<keyword evidence="6 7" id="KW-0472">Membrane</keyword>
<dbReference type="InterPro" id="IPR027417">
    <property type="entry name" value="P-loop_NTPase"/>
</dbReference>
<keyword evidence="5 7" id="KW-1133">Transmembrane helix</keyword>
<feature type="transmembrane region" description="Helical" evidence="7">
    <location>
        <begin position="170"/>
        <end position="192"/>
    </location>
</feature>
<dbReference type="RefSeq" id="WP_354471908.1">
    <property type="nucleotide sequence ID" value="NZ_JBEPSB010000009.1"/>
</dbReference>
<dbReference type="SUPFAM" id="SSF52540">
    <property type="entry name" value="P-loop containing nucleoside triphosphate hydrolases"/>
    <property type="match status" value="1"/>
</dbReference>
<dbReference type="InterPro" id="IPR036640">
    <property type="entry name" value="ABC1_TM_sf"/>
</dbReference>
<feature type="domain" description="ABC transporter" evidence="8">
    <location>
        <begin position="354"/>
        <end position="590"/>
    </location>
</feature>
<feature type="transmembrane region" description="Helical" evidence="7">
    <location>
        <begin position="104"/>
        <end position="124"/>
    </location>
</feature>
<dbReference type="Pfam" id="PF00005">
    <property type="entry name" value="ABC_tran"/>
    <property type="match status" value="1"/>
</dbReference>